<comment type="caution">
    <text evidence="1">The sequence shown here is derived from an EMBL/GenBank/DDBJ whole genome shotgun (WGS) entry which is preliminary data.</text>
</comment>
<accession>A0A931LWH3</accession>
<name>A0A931LWH3_FIMGI</name>
<protein>
    <submittedName>
        <fullName evidence="1">Uncharacterized protein</fullName>
    </submittedName>
</protein>
<organism evidence="1 2">
    <name type="scientific">Fimbriimonas ginsengisoli</name>
    <dbReference type="NCBI Taxonomy" id="1005039"/>
    <lineage>
        <taxon>Bacteria</taxon>
        <taxon>Bacillati</taxon>
        <taxon>Armatimonadota</taxon>
        <taxon>Fimbriimonadia</taxon>
        <taxon>Fimbriimonadales</taxon>
        <taxon>Fimbriimonadaceae</taxon>
        <taxon>Fimbriimonas</taxon>
    </lineage>
</organism>
<reference evidence="1" key="1">
    <citation type="submission" date="2020-07" db="EMBL/GenBank/DDBJ databases">
        <title>Huge and variable diversity of episymbiotic CPR bacteria and DPANN archaea in groundwater ecosystems.</title>
        <authorList>
            <person name="He C.Y."/>
            <person name="Keren R."/>
            <person name="Whittaker M."/>
            <person name="Farag I.F."/>
            <person name="Doudna J."/>
            <person name="Cate J.H.D."/>
            <person name="Banfield J.F."/>
        </authorList>
    </citation>
    <scope>NUCLEOTIDE SEQUENCE</scope>
    <source>
        <strain evidence="1">NC_groundwater_17_Pr7_B-0.1um_64_12</strain>
    </source>
</reference>
<dbReference type="Proteomes" id="UP000727962">
    <property type="component" value="Unassembled WGS sequence"/>
</dbReference>
<dbReference type="EMBL" id="JACOSL010000046">
    <property type="protein sequence ID" value="MBI1756952.1"/>
    <property type="molecule type" value="Genomic_DNA"/>
</dbReference>
<sequence>MRSRKRGWWTVATIAVVVAATAALSPLLPIPYWGLDSEPSQRLRALAAYGVCGGCGLYAPSKATMSHTLCDRVTGEVLRANDAQLQAIDAELIAAGYKVQRNEQRTAYSKSTGGWFPVHLFVGFGKDRRVIAGKSASKYPQF</sequence>
<dbReference type="AlphaFoldDB" id="A0A931LWH3"/>
<gene>
    <name evidence="1" type="ORF">HYR64_07595</name>
</gene>
<evidence type="ECO:0000313" key="1">
    <source>
        <dbReference type="EMBL" id="MBI1756952.1"/>
    </source>
</evidence>
<evidence type="ECO:0000313" key="2">
    <source>
        <dbReference type="Proteomes" id="UP000727962"/>
    </source>
</evidence>
<proteinExistence type="predicted"/>